<dbReference type="InterPro" id="IPR032693">
    <property type="entry name" value="YtkA-like_dom"/>
</dbReference>
<evidence type="ECO:0000256" key="2">
    <source>
        <dbReference type="SAM" id="SignalP"/>
    </source>
</evidence>
<evidence type="ECO:0000259" key="3">
    <source>
        <dbReference type="Pfam" id="PF13115"/>
    </source>
</evidence>
<gene>
    <name evidence="4" type="ORF">ACFSUC_18170</name>
</gene>
<sequence length="173" mass="19558">MKNIQWFIMILSALLVLSACGDNGNQENSHNDMRSTTPPKQVILDVELTVNPDVLQPGDSAELQASVKLEGEAVEDADEVRFEVWKHGEEDHEMIEGQHLGEGVYGISYTFEEEAHYYAVSHVTARDTHRMPKKAITVGSPAPMDEGQEEESHMDEDMHHDDMMHDDDTHHNH</sequence>
<evidence type="ECO:0000313" key="4">
    <source>
        <dbReference type="EMBL" id="MFD2673478.1"/>
    </source>
</evidence>
<protein>
    <submittedName>
        <fullName evidence="4">FixH family protein</fullName>
    </submittedName>
</protein>
<dbReference type="EMBL" id="JBHUMM010000044">
    <property type="protein sequence ID" value="MFD2673478.1"/>
    <property type="molecule type" value="Genomic_DNA"/>
</dbReference>
<dbReference type="RefSeq" id="WP_379931065.1">
    <property type="nucleotide sequence ID" value="NZ_JBHUMM010000044.1"/>
</dbReference>
<dbReference type="Proteomes" id="UP001597497">
    <property type="component" value="Unassembled WGS sequence"/>
</dbReference>
<reference evidence="5" key="1">
    <citation type="journal article" date="2019" name="Int. J. Syst. Evol. Microbiol.">
        <title>The Global Catalogue of Microorganisms (GCM) 10K type strain sequencing project: providing services to taxonomists for standard genome sequencing and annotation.</title>
        <authorList>
            <consortium name="The Broad Institute Genomics Platform"/>
            <consortium name="The Broad Institute Genome Sequencing Center for Infectious Disease"/>
            <person name="Wu L."/>
            <person name="Ma J."/>
        </authorList>
    </citation>
    <scope>NUCLEOTIDE SEQUENCE [LARGE SCALE GENOMIC DNA]</scope>
    <source>
        <strain evidence="5">KCTC 33676</strain>
    </source>
</reference>
<proteinExistence type="predicted"/>
<dbReference type="PROSITE" id="PS51257">
    <property type="entry name" value="PROKAR_LIPOPROTEIN"/>
    <property type="match status" value="1"/>
</dbReference>
<evidence type="ECO:0000256" key="1">
    <source>
        <dbReference type="SAM" id="MobiDB-lite"/>
    </source>
</evidence>
<evidence type="ECO:0000313" key="5">
    <source>
        <dbReference type="Proteomes" id="UP001597497"/>
    </source>
</evidence>
<feature type="chain" id="PRO_5045222591" evidence="2">
    <location>
        <begin position="22"/>
        <end position="173"/>
    </location>
</feature>
<keyword evidence="5" id="KW-1185">Reference proteome</keyword>
<feature type="region of interest" description="Disordered" evidence="1">
    <location>
        <begin position="136"/>
        <end position="173"/>
    </location>
</feature>
<name>A0ABW5REV2_9BACL</name>
<feature type="signal peptide" evidence="2">
    <location>
        <begin position="1"/>
        <end position="21"/>
    </location>
</feature>
<comment type="caution">
    <text evidence="4">The sequence shown here is derived from an EMBL/GenBank/DDBJ whole genome shotgun (WGS) entry which is preliminary data.</text>
</comment>
<dbReference type="Pfam" id="PF13115">
    <property type="entry name" value="YtkA"/>
    <property type="match status" value="1"/>
</dbReference>
<keyword evidence="2" id="KW-0732">Signal</keyword>
<accession>A0ABW5REV2</accession>
<feature type="domain" description="YtkA-like" evidence="3">
    <location>
        <begin position="44"/>
        <end position="117"/>
    </location>
</feature>
<organism evidence="4 5">
    <name type="scientific">Marinicrinis sediminis</name>
    <dbReference type="NCBI Taxonomy" id="1652465"/>
    <lineage>
        <taxon>Bacteria</taxon>
        <taxon>Bacillati</taxon>
        <taxon>Bacillota</taxon>
        <taxon>Bacilli</taxon>
        <taxon>Bacillales</taxon>
        <taxon>Paenibacillaceae</taxon>
    </lineage>
</organism>
<feature type="compositionally biased region" description="Basic and acidic residues" evidence="1">
    <location>
        <begin position="155"/>
        <end position="173"/>
    </location>
</feature>